<proteinExistence type="predicted"/>
<sequence>MARAPVLLVALPLLAVAACSGALDQAHSVQTRLNRIDEVVASRVSTPSPSTGAAIEVVYDDADTVRSLSRLVKAVDAVADDEDYPSYRLDLVPAANEHDRLTVDDSFGGSTDQASVLDNWLATTGALLGDVRYTFEPGTEEIDVDSGAGIAHDVGEASRIRYGFPGTVWTFRDGASSFVASGRVSPTDVLLFQGAQRTVTSEILPAPASAWTLERRDRQVLLDLHVAFPGGPMPPERLTVRRYGDAVARLSDAAMSVVRVAGLPATIRLIAATPDGDDDVFGYWVSDRRPVRGRDPLARGWDLWLAHRGDGFGDRLRQPAGSAT</sequence>
<dbReference type="EMBL" id="BAAAJE010000026">
    <property type="protein sequence ID" value="GAA1159530.1"/>
    <property type="molecule type" value="Genomic_DNA"/>
</dbReference>
<comment type="caution">
    <text evidence="2">The sequence shown here is derived from an EMBL/GenBank/DDBJ whole genome shotgun (WGS) entry which is preliminary data.</text>
</comment>
<gene>
    <name evidence="2" type="ORF">GCM10009606_42000</name>
</gene>
<dbReference type="Proteomes" id="UP001499979">
    <property type="component" value="Unassembled WGS sequence"/>
</dbReference>
<dbReference type="PROSITE" id="PS51257">
    <property type="entry name" value="PROKAR_LIPOPROTEIN"/>
    <property type="match status" value="1"/>
</dbReference>
<evidence type="ECO:0000313" key="2">
    <source>
        <dbReference type="EMBL" id="GAA1159530.1"/>
    </source>
</evidence>
<name>A0ABP4F7B1_9ACTN</name>
<evidence type="ECO:0000313" key="3">
    <source>
        <dbReference type="Proteomes" id="UP001499979"/>
    </source>
</evidence>
<evidence type="ECO:0008006" key="4">
    <source>
        <dbReference type="Google" id="ProtNLM"/>
    </source>
</evidence>
<evidence type="ECO:0000256" key="1">
    <source>
        <dbReference type="SAM" id="SignalP"/>
    </source>
</evidence>
<protein>
    <recommendedName>
        <fullName evidence="4">GerMN domain-containing protein</fullName>
    </recommendedName>
</protein>
<feature type="chain" id="PRO_5046808789" description="GerMN domain-containing protein" evidence="1">
    <location>
        <begin position="18"/>
        <end position="324"/>
    </location>
</feature>
<organism evidence="2 3">
    <name type="scientific">Nocardioides aquiterrae</name>
    <dbReference type="NCBI Taxonomy" id="203799"/>
    <lineage>
        <taxon>Bacteria</taxon>
        <taxon>Bacillati</taxon>
        <taxon>Actinomycetota</taxon>
        <taxon>Actinomycetes</taxon>
        <taxon>Propionibacteriales</taxon>
        <taxon>Nocardioidaceae</taxon>
        <taxon>Nocardioides</taxon>
    </lineage>
</organism>
<accession>A0ABP4F7B1</accession>
<feature type="signal peptide" evidence="1">
    <location>
        <begin position="1"/>
        <end position="17"/>
    </location>
</feature>
<reference evidence="3" key="1">
    <citation type="journal article" date="2019" name="Int. J. Syst. Evol. Microbiol.">
        <title>The Global Catalogue of Microorganisms (GCM) 10K type strain sequencing project: providing services to taxonomists for standard genome sequencing and annotation.</title>
        <authorList>
            <consortium name="The Broad Institute Genomics Platform"/>
            <consortium name="The Broad Institute Genome Sequencing Center for Infectious Disease"/>
            <person name="Wu L."/>
            <person name="Ma J."/>
        </authorList>
    </citation>
    <scope>NUCLEOTIDE SEQUENCE [LARGE SCALE GENOMIC DNA]</scope>
    <source>
        <strain evidence="3">JCM 11813</strain>
    </source>
</reference>
<keyword evidence="3" id="KW-1185">Reference proteome</keyword>
<keyword evidence="1" id="KW-0732">Signal</keyword>